<comment type="caution">
    <text evidence="1">The sequence shown here is derived from an EMBL/GenBank/DDBJ whole genome shotgun (WGS) entry which is preliminary data.</text>
</comment>
<keyword evidence="2" id="KW-1185">Reference proteome</keyword>
<evidence type="ECO:0000313" key="2">
    <source>
        <dbReference type="Proteomes" id="UP000218151"/>
    </source>
</evidence>
<dbReference type="RefSeq" id="WP_095997198.1">
    <property type="nucleotide sequence ID" value="NZ_NSLI01000002.1"/>
</dbReference>
<gene>
    <name evidence="1" type="ORF">CKY28_04770</name>
</gene>
<organism evidence="1 2">
    <name type="scientific">Sphingomonas lenta</name>
    <dbReference type="NCBI Taxonomy" id="1141887"/>
    <lineage>
        <taxon>Bacteria</taxon>
        <taxon>Pseudomonadati</taxon>
        <taxon>Pseudomonadota</taxon>
        <taxon>Alphaproteobacteria</taxon>
        <taxon>Sphingomonadales</taxon>
        <taxon>Sphingomonadaceae</taxon>
        <taxon>Sphingomonas</taxon>
    </lineage>
</organism>
<accession>A0A2A2SHF7</accession>
<dbReference type="Proteomes" id="UP000218151">
    <property type="component" value="Unassembled WGS sequence"/>
</dbReference>
<dbReference type="EMBL" id="NSLI01000002">
    <property type="protein sequence ID" value="PAX08686.1"/>
    <property type="molecule type" value="Genomic_DNA"/>
</dbReference>
<protein>
    <submittedName>
        <fullName evidence="1">Uncharacterized protein</fullName>
    </submittedName>
</protein>
<sequence>MLQMLMPAVAMLSAGADLDRAVDARILKHALSAPESRRKAGEGPRYCVFDSGRAVAGNGQRQSVPQRVCRTYREWTALGVQPLTS</sequence>
<dbReference type="OrthoDB" id="7476939at2"/>
<name>A0A2A2SHF7_9SPHN</name>
<dbReference type="AlphaFoldDB" id="A0A2A2SHF7"/>
<reference evidence="2" key="1">
    <citation type="submission" date="2017-09" db="EMBL/GenBank/DDBJ databases">
        <authorList>
            <person name="Feng G."/>
            <person name="Zhu H."/>
        </authorList>
    </citation>
    <scope>NUCLEOTIDE SEQUENCE [LARGE SCALE GENOMIC DNA]</scope>
    <source>
        <strain evidence="2">1PNM-20</strain>
    </source>
</reference>
<evidence type="ECO:0000313" key="1">
    <source>
        <dbReference type="EMBL" id="PAX08686.1"/>
    </source>
</evidence>
<proteinExistence type="predicted"/>